<name>A0A1V0SLU0_9VIRU</name>
<protein>
    <submittedName>
        <fullName evidence="1">Uncharacterized protein</fullName>
    </submittedName>
</protein>
<accession>A0A1V0SLU0</accession>
<evidence type="ECO:0000313" key="1">
    <source>
        <dbReference type="EMBL" id="ARF12631.1"/>
    </source>
</evidence>
<reference evidence="1" key="1">
    <citation type="journal article" date="2017" name="Science">
        <title>Giant viruses with an expanded complement of translation system components.</title>
        <authorList>
            <person name="Schulz F."/>
            <person name="Yutin N."/>
            <person name="Ivanova N.N."/>
            <person name="Ortega D.R."/>
            <person name="Lee T.K."/>
            <person name="Vierheilig J."/>
            <person name="Daims H."/>
            <person name="Horn M."/>
            <person name="Wagner M."/>
            <person name="Jensen G.J."/>
            <person name="Kyrpides N.C."/>
            <person name="Koonin E.V."/>
            <person name="Woyke T."/>
        </authorList>
    </citation>
    <scope>NUCLEOTIDE SEQUENCE</scope>
    <source>
        <strain evidence="1">KNV1</strain>
    </source>
</reference>
<dbReference type="EMBL" id="KY684118">
    <property type="protein sequence ID" value="ARF12631.1"/>
    <property type="molecule type" value="Genomic_DNA"/>
</dbReference>
<sequence length="160" mass="15778">MSFFFANGTGGYSTYNGLTSQPSEDISVKGTDVEMEIDGVMYKANNSISVKNGVVYVDGVSQGAHKTLPVSRSYDVKITGKQIDTVNTGGSATVNGNCTKLSSGGSATVTGDVGSLNAGGSANVSGNAGTVSAGGSVKVGSQGGSGIASGSGFGGSRGWW</sequence>
<proteinExistence type="predicted"/>
<organism evidence="1">
    <name type="scientific">Klosneuvirus KNV1</name>
    <dbReference type="NCBI Taxonomy" id="1977640"/>
    <lineage>
        <taxon>Viruses</taxon>
        <taxon>Varidnaviria</taxon>
        <taxon>Bamfordvirae</taxon>
        <taxon>Nucleocytoviricota</taxon>
        <taxon>Megaviricetes</taxon>
        <taxon>Imitervirales</taxon>
        <taxon>Mimiviridae</taxon>
        <taxon>Klosneuvirinae</taxon>
        <taxon>Klosneuvirus</taxon>
    </lineage>
</organism>
<gene>
    <name evidence="1" type="ORF">Klosneuvirus_11_2</name>
</gene>